<feature type="region of interest" description="Disordered" evidence="7">
    <location>
        <begin position="216"/>
        <end position="235"/>
    </location>
</feature>
<keyword evidence="3" id="KW-0238">DNA-binding</keyword>
<dbReference type="InterPro" id="IPR036879">
    <property type="entry name" value="TF_MADSbox_sf"/>
</dbReference>
<evidence type="ECO:0000256" key="2">
    <source>
        <dbReference type="ARBA" id="ARBA00023015"/>
    </source>
</evidence>
<dbReference type="Gene3D" id="3.40.1810.10">
    <property type="entry name" value="Transcription factor, MADS-box"/>
    <property type="match status" value="1"/>
</dbReference>
<organism evidence="9 10">
    <name type="scientific">Solanum bulbocastanum</name>
    <name type="common">Wild potato</name>
    <dbReference type="NCBI Taxonomy" id="147425"/>
    <lineage>
        <taxon>Eukaryota</taxon>
        <taxon>Viridiplantae</taxon>
        <taxon>Streptophyta</taxon>
        <taxon>Embryophyta</taxon>
        <taxon>Tracheophyta</taxon>
        <taxon>Spermatophyta</taxon>
        <taxon>Magnoliopsida</taxon>
        <taxon>eudicotyledons</taxon>
        <taxon>Gunneridae</taxon>
        <taxon>Pentapetalae</taxon>
        <taxon>asterids</taxon>
        <taxon>lamiids</taxon>
        <taxon>Solanales</taxon>
        <taxon>Solanaceae</taxon>
        <taxon>Solanoideae</taxon>
        <taxon>Solaneae</taxon>
        <taxon>Solanum</taxon>
    </lineage>
</organism>
<keyword evidence="5" id="KW-0539">Nucleus</keyword>
<dbReference type="PROSITE" id="PS50066">
    <property type="entry name" value="MADS_BOX_2"/>
    <property type="match status" value="1"/>
</dbReference>
<evidence type="ECO:0000259" key="8">
    <source>
        <dbReference type="PROSITE" id="PS50066"/>
    </source>
</evidence>
<dbReference type="Pfam" id="PF00319">
    <property type="entry name" value="SRF-TF"/>
    <property type="match status" value="1"/>
</dbReference>
<accession>A0AAN8Y0B3</accession>
<dbReference type="PANTHER" id="PTHR48019">
    <property type="entry name" value="SERUM RESPONSE FACTOR HOMOLOG"/>
    <property type="match status" value="1"/>
</dbReference>
<dbReference type="GO" id="GO:0046983">
    <property type="term" value="F:protein dimerization activity"/>
    <property type="evidence" value="ECO:0007669"/>
    <property type="project" value="InterPro"/>
</dbReference>
<comment type="caution">
    <text evidence="9">The sequence shown here is derived from an EMBL/GenBank/DDBJ whole genome shotgun (WGS) entry which is preliminary data.</text>
</comment>
<dbReference type="InterPro" id="IPR050142">
    <property type="entry name" value="MADS-box/MEF2_TF"/>
</dbReference>
<evidence type="ECO:0000313" key="10">
    <source>
        <dbReference type="Proteomes" id="UP001371456"/>
    </source>
</evidence>
<protein>
    <recommendedName>
        <fullName evidence="8">MADS-box domain-containing protein</fullName>
    </recommendedName>
</protein>
<dbReference type="InterPro" id="IPR002100">
    <property type="entry name" value="TF_MADSbox"/>
</dbReference>
<dbReference type="Proteomes" id="UP001371456">
    <property type="component" value="Unassembled WGS sequence"/>
</dbReference>
<dbReference type="SUPFAM" id="SSF55455">
    <property type="entry name" value="SRF-like"/>
    <property type="match status" value="1"/>
</dbReference>
<keyword evidence="10" id="KW-1185">Reference proteome</keyword>
<evidence type="ECO:0000256" key="6">
    <source>
        <dbReference type="SAM" id="Coils"/>
    </source>
</evidence>
<keyword evidence="6" id="KW-0175">Coiled coil</keyword>
<name>A0AAN8Y0B3_SOLBU</name>
<feature type="coiled-coil region" evidence="6">
    <location>
        <begin position="87"/>
        <end position="114"/>
    </location>
</feature>
<feature type="region of interest" description="Disordered" evidence="7">
    <location>
        <begin position="154"/>
        <end position="184"/>
    </location>
</feature>
<feature type="compositionally biased region" description="Low complexity" evidence="7">
    <location>
        <begin position="157"/>
        <end position="175"/>
    </location>
</feature>
<dbReference type="GO" id="GO:0003677">
    <property type="term" value="F:DNA binding"/>
    <property type="evidence" value="ECO:0007669"/>
    <property type="project" value="UniProtKB-KW"/>
</dbReference>
<dbReference type="GO" id="GO:0005634">
    <property type="term" value="C:nucleus"/>
    <property type="evidence" value="ECO:0007669"/>
    <property type="project" value="UniProtKB-SubCell"/>
</dbReference>
<evidence type="ECO:0000256" key="3">
    <source>
        <dbReference type="ARBA" id="ARBA00023125"/>
    </source>
</evidence>
<dbReference type="EMBL" id="JBANQN010000012">
    <property type="protein sequence ID" value="KAK6774117.1"/>
    <property type="molecule type" value="Genomic_DNA"/>
</dbReference>
<feature type="domain" description="MADS-box" evidence="8">
    <location>
        <begin position="1"/>
        <end position="48"/>
    </location>
</feature>
<evidence type="ECO:0000256" key="1">
    <source>
        <dbReference type="ARBA" id="ARBA00004123"/>
    </source>
</evidence>
<sequence>MDRKRLRNTRNNSENVRNSLLDKRVTSLFKKAEEFSILCDIDIAIIIFRPREIQPIVWKSTNLAKEVLVKYSKFSEEERIKKLMIHEEYLSKKVNEKEEKIEKIEKMIEEKEMEILFNQLVEGKNIAELTAREIQGFLKLSNTKIAKLHERKEKINQQHQSSQPQNSPSNFNFSNENVTPLPNSMDDLTNDMWFVETMATNHNYFGLGDGNNIDSAPTEGGAINARDNGHSKDLD</sequence>
<evidence type="ECO:0000256" key="5">
    <source>
        <dbReference type="ARBA" id="ARBA00023242"/>
    </source>
</evidence>
<evidence type="ECO:0000256" key="4">
    <source>
        <dbReference type="ARBA" id="ARBA00023163"/>
    </source>
</evidence>
<gene>
    <name evidence="9" type="ORF">RDI58_029356</name>
</gene>
<dbReference type="AlphaFoldDB" id="A0AAN8Y0B3"/>
<reference evidence="9 10" key="1">
    <citation type="submission" date="2024-02" db="EMBL/GenBank/DDBJ databases">
        <title>de novo genome assembly of Solanum bulbocastanum strain 11H21.</title>
        <authorList>
            <person name="Hosaka A.J."/>
        </authorList>
    </citation>
    <scope>NUCLEOTIDE SEQUENCE [LARGE SCALE GENOMIC DNA]</scope>
    <source>
        <tissue evidence="9">Young leaves</tissue>
    </source>
</reference>
<evidence type="ECO:0000256" key="7">
    <source>
        <dbReference type="SAM" id="MobiDB-lite"/>
    </source>
</evidence>
<keyword evidence="4" id="KW-0804">Transcription</keyword>
<dbReference type="SMART" id="SM00432">
    <property type="entry name" value="MADS"/>
    <property type="match status" value="1"/>
</dbReference>
<evidence type="ECO:0000313" key="9">
    <source>
        <dbReference type="EMBL" id="KAK6774117.1"/>
    </source>
</evidence>
<comment type="subcellular location">
    <subcellularLocation>
        <location evidence="1">Nucleus</location>
    </subcellularLocation>
</comment>
<keyword evidence="2" id="KW-0805">Transcription regulation</keyword>
<proteinExistence type="predicted"/>